<gene>
    <name evidence="1" type="ORF">V5799_013770</name>
</gene>
<protein>
    <submittedName>
        <fullName evidence="1">Uncharacterized protein</fullName>
    </submittedName>
</protein>
<evidence type="ECO:0000313" key="1">
    <source>
        <dbReference type="EMBL" id="KAK8769770.1"/>
    </source>
</evidence>
<accession>A0AAQ4E4Z5</accession>
<comment type="caution">
    <text evidence="1">The sequence shown here is derived from an EMBL/GenBank/DDBJ whole genome shotgun (WGS) entry which is preliminary data.</text>
</comment>
<proteinExistence type="predicted"/>
<sequence>MVLDQRIIIESRSATNCLRPRELADLRCQVNAAVRRAALLVLTMSPPSKETELFIELRDGEQGGKSNEAADCLRRSIATHCGIIANAKRAHELPVQRSLINKLHLDELLEHEVFERAIRSNDEKMDELQHIIQSLKHSA</sequence>
<dbReference type="AlphaFoldDB" id="A0AAQ4E4Z5"/>
<dbReference type="Proteomes" id="UP001321473">
    <property type="component" value="Unassembled WGS sequence"/>
</dbReference>
<organism evidence="1 2">
    <name type="scientific">Amblyomma americanum</name>
    <name type="common">Lone star tick</name>
    <dbReference type="NCBI Taxonomy" id="6943"/>
    <lineage>
        <taxon>Eukaryota</taxon>
        <taxon>Metazoa</taxon>
        <taxon>Ecdysozoa</taxon>
        <taxon>Arthropoda</taxon>
        <taxon>Chelicerata</taxon>
        <taxon>Arachnida</taxon>
        <taxon>Acari</taxon>
        <taxon>Parasitiformes</taxon>
        <taxon>Ixodida</taxon>
        <taxon>Ixodoidea</taxon>
        <taxon>Ixodidae</taxon>
        <taxon>Amblyomminae</taxon>
        <taxon>Amblyomma</taxon>
    </lineage>
</organism>
<keyword evidence="2" id="KW-1185">Reference proteome</keyword>
<name>A0AAQ4E4Z5_AMBAM</name>
<reference evidence="1 2" key="1">
    <citation type="journal article" date="2023" name="Arcadia Sci">
        <title>De novo assembly of a long-read Amblyomma americanum tick genome.</title>
        <authorList>
            <person name="Chou S."/>
            <person name="Poskanzer K.E."/>
            <person name="Rollins M."/>
            <person name="Thuy-Boun P.S."/>
        </authorList>
    </citation>
    <scope>NUCLEOTIDE SEQUENCE [LARGE SCALE GENOMIC DNA]</scope>
    <source>
        <strain evidence="1">F_SG_1</strain>
        <tissue evidence="1">Salivary glands</tissue>
    </source>
</reference>
<evidence type="ECO:0000313" key="2">
    <source>
        <dbReference type="Proteomes" id="UP001321473"/>
    </source>
</evidence>
<dbReference type="EMBL" id="JARKHS020022134">
    <property type="protein sequence ID" value="KAK8769770.1"/>
    <property type="molecule type" value="Genomic_DNA"/>
</dbReference>